<proteinExistence type="predicted"/>
<reference evidence="1 2" key="1">
    <citation type="submission" date="2024-01" db="EMBL/GenBank/DDBJ databases">
        <title>A draft genome for a cacao thread blight-causing isolate of Paramarasmius palmivorus.</title>
        <authorList>
            <person name="Baruah I.K."/>
            <person name="Bukari Y."/>
            <person name="Amoako-Attah I."/>
            <person name="Meinhardt L.W."/>
            <person name="Bailey B.A."/>
            <person name="Cohen S.P."/>
        </authorList>
    </citation>
    <scope>NUCLEOTIDE SEQUENCE [LARGE SCALE GENOMIC DNA]</scope>
    <source>
        <strain evidence="1 2">GH-12</strain>
    </source>
</reference>
<gene>
    <name evidence="1" type="ORF">VNI00_005520</name>
</gene>
<organism evidence="1 2">
    <name type="scientific">Paramarasmius palmivorus</name>
    <dbReference type="NCBI Taxonomy" id="297713"/>
    <lineage>
        <taxon>Eukaryota</taxon>
        <taxon>Fungi</taxon>
        <taxon>Dikarya</taxon>
        <taxon>Basidiomycota</taxon>
        <taxon>Agaricomycotina</taxon>
        <taxon>Agaricomycetes</taxon>
        <taxon>Agaricomycetidae</taxon>
        <taxon>Agaricales</taxon>
        <taxon>Marasmiineae</taxon>
        <taxon>Marasmiaceae</taxon>
        <taxon>Paramarasmius</taxon>
    </lineage>
</organism>
<evidence type="ECO:0000313" key="1">
    <source>
        <dbReference type="EMBL" id="KAK7049489.1"/>
    </source>
</evidence>
<dbReference type="Proteomes" id="UP001383192">
    <property type="component" value="Unassembled WGS sequence"/>
</dbReference>
<dbReference type="AlphaFoldDB" id="A0AAW0DD85"/>
<name>A0AAW0DD85_9AGAR</name>
<accession>A0AAW0DD85</accession>
<keyword evidence="2" id="KW-1185">Reference proteome</keyword>
<sequence length="476" mass="53591">MDLAIFARKVNLNCPELLYEQESMESLYDKLRAVRNLKTATHAIRYFKYRHSLSSYFRPIDLDTFRTMQSYTKALIVGKSAMRVLMGTCSNDHLELSVARRYARCVASFLLAIKLEYIPNEGQQTSSPEHALLQNLKHRKSVQFTPYTPLTTDSFVFTVLNFRVPRSNAIVQVIVTDDHPLQFVFCLRFSHDMAFVSASHTFMLFPKSTFLDQITLDFAAPMGQSGSMQDRSFGDKVFVVNPALTATDVLDHTRDISAYVRRIGDSRTWTSALRPLAVTDLDVGSHDDSVPTLDSWQLIFAPFRPPIFMSFLSTTMESTQEYFVAPAIRDLVAMKNFEPGVDQRSGTTSQHPITQLQATAETIKQALFVLEDEEALYPILLAQLQRSFQLSARTFPSAIQPSASVGSTLCKLFLATPALWNGAIKVAVTFKCISEDPKPVVRTLTTFRLPPRLEHVIHNVSESSDLASMNLYLGIN</sequence>
<comment type="caution">
    <text evidence="1">The sequence shown here is derived from an EMBL/GenBank/DDBJ whole genome shotgun (WGS) entry which is preliminary data.</text>
</comment>
<protein>
    <submittedName>
        <fullName evidence="1">Uncharacterized protein</fullName>
    </submittedName>
</protein>
<evidence type="ECO:0000313" key="2">
    <source>
        <dbReference type="Proteomes" id="UP001383192"/>
    </source>
</evidence>
<dbReference type="EMBL" id="JAYKXP010000016">
    <property type="protein sequence ID" value="KAK7049489.1"/>
    <property type="molecule type" value="Genomic_DNA"/>
</dbReference>